<organism evidence="1">
    <name type="scientific">Amphimedon queenslandica</name>
    <name type="common">Sponge</name>
    <dbReference type="NCBI Taxonomy" id="400682"/>
    <lineage>
        <taxon>Eukaryota</taxon>
        <taxon>Metazoa</taxon>
        <taxon>Porifera</taxon>
        <taxon>Demospongiae</taxon>
        <taxon>Heteroscleromorpha</taxon>
        <taxon>Haplosclerida</taxon>
        <taxon>Niphatidae</taxon>
        <taxon>Amphimedon</taxon>
    </lineage>
</organism>
<reference evidence="1" key="1">
    <citation type="submission" date="2017-05" db="UniProtKB">
        <authorList>
            <consortium name="EnsemblMetazoa"/>
        </authorList>
    </citation>
    <scope>IDENTIFICATION</scope>
</reference>
<proteinExistence type="predicted"/>
<protein>
    <submittedName>
        <fullName evidence="1">Uncharacterized protein</fullName>
    </submittedName>
</protein>
<evidence type="ECO:0000313" key="1">
    <source>
        <dbReference type="EnsemblMetazoa" id="Aqu2.1.27441_001"/>
    </source>
</evidence>
<sequence>MSAASAFSFSLLRALMTSVHVPGGYTPVHLVHSPIFLLSTPVLSSSILSMSFCFIPAIQPTGLL</sequence>
<accession>A0A1X7UIZ1</accession>
<name>A0A1X7UIZ1_AMPQE</name>
<dbReference type="EnsemblMetazoa" id="Aqu2.1.27441_001">
    <property type="protein sequence ID" value="Aqu2.1.27441_001"/>
    <property type="gene ID" value="Aqu2.1.27441"/>
</dbReference>
<dbReference type="InParanoid" id="A0A1X7UIZ1"/>
<dbReference type="AlphaFoldDB" id="A0A1X7UIZ1"/>